<dbReference type="PANTHER" id="PTHR35523">
    <property type="entry name" value="CELL WALL PROTEIN SED1"/>
    <property type="match status" value="1"/>
</dbReference>
<dbReference type="AlphaFoldDB" id="A0A1P8YY68"/>
<reference evidence="4" key="1">
    <citation type="submission" date="2016-10" db="EMBL/GenBank/DDBJ databases">
        <title>Novel effectors identified in the apoplast of Cladosporium fulvum-infected tomato.</title>
        <authorList>
            <person name="Mesarich C.H."/>
            <person name="de Wit P.J.G.M."/>
        </authorList>
    </citation>
    <scope>NUCLEOTIDE SEQUENCE</scope>
    <source>
        <strain evidence="4">0WU</strain>
    </source>
</reference>
<dbReference type="OrthoDB" id="3836772at2759"/>
<keyword evidence="2" id="KW-0472">Membrane</keyword>
<organism evidence="4">
    <name type="scientific">Passalora fulva</name>
    <name type="common">Tomato leaf mold</name>
    <name type="synonym">Cladosporium fulvum</name>
    <dbReference type="NCBI Taxonomy" id="5499"/>
    <lineage>
        <taxon>Eukaryota</taxon>
        <taxon>Fungi</taxon>
        <taxon>Dikarya</taxon>
        <taxon>Ascomycota</taxon>
        <taxon>Pezizomycotina</taxon>
        <taxon>Dothideomycetes</taxon>
        <taxon>Dothideomycetidae</taxon>
        <taxon>Mycosphaerellales</taxon>
        <taxon>Mycosphaerellaceae</taxon>
        <taxon>Fulvia</taxon>
    </lineage>
</organism>
<evidence type="ECO:0000313" key="6">
    <source>
        <dbReference type="Proteomes" id="UP000756132"/>
    </source>
</evidence>
<dbReference type="GO" id="GO:0009277">
    <property type="term" value="C:fungal-type cell wall"/>
    <property type="evidence" value="ECO:0007669"/>
    <property type="project" value="TreeGrafter"/>
</dbReference>
<evidence type="ECO:0000313" key="4">
    <source>
        <dbReference type="EMBL" id="AQA29305.1"/>
    </source>
</evidence>
<feature type="chain" id="PRO_5040671822" evidence="3">
    <location>
        <begin position="17"/>
        <end position="367"/>
    </location>
</feature>
<evidence type="ECO:0000256" key="2">
    <source>
        <dbReference type="SAM" id="Phobius"/>
    </source>
</evidence>
<dbReference type="PANTHER" id="PTHR35523:SF1">
    <property type="entry name" value="CELL WALL PROTEIN SED1"/>
    <property type="match status" value="1"/>
</dbReference>
<keyword evidence="6" id="KW-1185">Reference proteome</keyword>
<feature type="transmembrane region" description="Helical" evidence="2">
    <location>
        <begin position="345"/>
        <end position="366"/>
    </location>
</feature>
<reference evidence="5" key="3">
    <citation type="journal article" date="2022" name="Microb. Genom.">
        <title>A chromosome-scale genome assembly of the tomato pathogen Cladosporium fulvum reveals a compartmentalized genome architecture and the presence of a dispensable chromosome.</title>
        <authorList>
            <person name="Zaccaron A.Z."/>
            <person name="Chen L.H."/>
            <person name="Samaras A."/>
            <person name="Stergiopoulos I."/>
        </authorList>
    </citation>
    <scope>NUCLEOTIDE SEQUENCE</scope>
    <source>
        <strain evidence="5">Race5_Kim</strain>
    </source>
</reference>
<dbReference type="InterPro" id="IPR038843">
    <property type="entry name" value="Sed1/Spi1"/>
</dbReference>
<keyword evidence="2" id="KW-0812">Transmembrane</keyword>
<dbReference type="RefSeq" id="XP_047760993.1">
    <property type="nucleotide sequence ID" value="XM_047904080.1"/>
</dbReference>
<evidence type="ECO:0000256" key="3">
    <source>
        <dbReference type="SAM" id="SignalP"/>
    </source>
</evidence>
<dbReference type="EMBL" id="KX943134">
    <property type="protein sequence ID" value="AQA29305.1"/>
    <property type="molecule type" value="Genomic_DNA"/>
</dbReference>
<dbReference type="Proteomes" id="UP000756132">
    <property type="component" value="Chromosome 4"/>
</dbReference>
<dbReference type="GeneID" id="71984810"/>
<proteinExistence type="predicted"/>
<evidence type="ECO:0000313" key="5">
    <source>
        <dbReference type="EMBL" id="UJO16627.1"/>
    </source>
</evidence>
<protein>
    <submittedName>
        <fullName evidence="4">Uncharacterized protein</fullName>
    </submittedName>
</protein>
<feature type="region of interest" description="Disordered" evidence="1">
    <location>
        <begin position="38"/>
        <end position="78"/>
    </location>
</feature>
<feature type="compositionally biased region" description="Basic and acidic residues" evidence="1">
    <location>
        <begin position="68"/>
        <end position="77"/>
    </location>
</feature>
<feature type="signal peptide" evidence="3">
    <location>
        <begin position="1"/>
        <end position="16"/>
    </location>
</feature>
<dbReference type="KEGG" id="ffu:CLAFUR5_04932"/>
<evidence type="ECO:0000256" key="1">
    <source>
        <dbReference type="SAM" id="MobiDB-lite"/>
    </source>
</evidence>
<sequence length="367" mass="38116">MQYTIAAMALAGFAAALPQDNYAYGGYSSAPAEYTTTAPASYPTTTEEKPASYPTTTEEKPAYSPTTTEEKPTEYKPTKYASSSVAPSYYASSSSVKTAPAYYPGSSTQTAPAYYPTTSEVSKCPAPGMTDSVGRYSCNPAHQYPDGQICDLVDGCYFLRTVTPGVSATPYTTTVEQYTTYCPSATTVTAHGKTYTATSATTITVCPGNCVVTSTSMAPPVYTTSTVSAYTTVCPTPTTIYTHGQTYPVTKPAQTVTICKDACTVTQPAMPSGSAYVCPAPGSTDSMGRYSCNPAHQYPAGQECKPVDNCFFLIGRTPSAPAGPSGTGAYMPHGNDTKPSMPATYTGGAAIASAAPVALLALGALFL</sequence>
<dbReference type="GO" id="GO:0005199">
    <property type="term" value="F:structural constituent of cell wall"/>
    <property type="evidence" value="ECO:0007669"/>
    <property type="project" value="InterPro"/>
</dbReference>
<dbReference type="EMBL" id="CP090166">
    <property type="protein sequence ID" value="UJO16627.1"/>
    <property type="molecule type" value="Genomic_DNA"/>
</dbReference>
<keyword evidence="2" id="KW-1133">Transmembrane helix</keyword>
<dbReference type="GO" id="GO:0031505">
    <property type="term" value="P:fungal-type cell wall organization"/>
    <property type="evidence" value="ECO:0007669"/>
    <property type="project" value="InterPro"/>
</dbReference>
<reference evidence="5" key="2">
    <citation type="submission" date="2021-12" db="EMBL/GenBank/DDBJ databases">
        <authorList>
            <person name="Zaccaron A."/>
            <person name="Stergiopoulos I."/>
        </authorList>
    </citation>
    <scope>NUCLEOTIDE SEQUENCE</scope>
    <source>
        <strain evidence="5">Race5_Kim</strain>
    </source>
</reference>
<gene>
    <name evidence="5" type="ORF">CLAFUR5_04932</name>
</gene>
<keyword evidence="3" id="KW-0732">Signal</keyword>
<name>A0A1P8YY68_PASFU</name>
<accession>A0A1P8YY68</accession>